<dbReference type="AlphaFoldDB" id="A0AAI9EDX5"/>
<reference evidence="9" key="1">
    <citation type="submission" date="2023-11" db="EMBL/GenBank/DDBJ databases">
        <authorList>
            <person name="Alioto T."/>
            <person name="Alioto T."/>
            <person name="Gomez Garrido J."/>
        </authorList>
    </citation>
    <scope>NUCLEOTIDE SEQUENCE</scope>
</reference>
<dbReference type="EMBL" id="CAVMBE010000118">
    <property type="protein sequence ID" value="CAK4034461.1"/>
    <property type="molecule type" value="Genomic_DNA"/>
</dbReference>
<sequence>MVAWDTSICIPATAAVMAGTFLSGKRLDTGISIASILTDLTSGRSGAMMSLFLLTIPVIQDSSTSTTQLLRQWNLVFYKGHIQGPLIAIATGTVHILTAWRSGERLFAVSGAITVSMIPYTWIFMRGVNDALFAASEWADEIKEGKSENLRQLVNSWSRFNAVRALFPLAGSIMGMILLLGR</sequence>
<feature type="transmembrane region" description="Helical" evidence="8">
    <location>
        <begin position="106"/>
        <end position="125"/>
    </location>
</feature>
<comment type="caution">
    <text evidence="9">The sequence shown here is derived from an EMBL/GenBank/DDBJ whole genome shotgun (WGS) entry which is preliminary data.</text>
</comment>
<proteinExistence type="inferred from homology"/>
<comment type="similarity">
    <text evidence="7">Belongs to the anthrone oxygenase family.</text>
</comment>
<dbReference type="PANTHER" id="PTHR35042">
    <property type="entry name" value="ANTHRONE OXYGENASE ENCC"/>
    <property type="match status" value="1"/>
</dbReference>
<keyword evidence="10" id="KW-1185">Reference proteome</keyword>
<evidence type="ECO:0000256" key="6">
    <source>
        <dbReference type="ARBA" id="ARBA00023136"/>
    </source>
</evidence>
<evidence type="ECO:0000313" key="10">
    <source>
        <dbReference type="Proteomes" id="UP001296104"/>
    </source>
</evidence>
<dbReference type="Pfam" id="PF08592">
    <property type="entry name" value="Anthrone_oxy"/>
    <property type="match status" value="1"/>
</dbReference>
<evidence type="ECO:0000256" key="4">
    <source>
        <dbReference type="ARBA" id="ARBA00023002"/>
    </source>
</evidence>
<keyword evidence="6 8" id="KW-0472">Membrane</keyword>
<dbReference type="PANTHER" id="PTHR35042:SF3">
    <property type="entry name" value="ANTHRONE OXYGENASE-RELATED"/>
    <property type="match status" value="1"/>
</dbReference>
<keyword evidence="5 9" id="KW-0503">Monooxygenase</keyword>
<evidence type="ECO:0000256" key="2">
    <source>
        <dbReference type="ARBA" id="ARBA00022692"/>
    </source>
</evidence>
<evidence type="ECO:0000256" key="7">
    <source>
        <dbReference type="ARBA" id="ARBA00034313"/>
    </source>
</evidence>
<keyword evidence="4" id="KW-0560">Oxidoreductase</keyword>
<dbReference type="GO" id="GO:0016020">
    <property type="term" value="C:membrane"/>
    <property type="evidence" value="ECO:0007669"/>
    <property type="project" value="UniProtKB-SubCell"/>
</dbReference>
<dbReference type="GO" id="GO:0004497">
    <property type="term" value="F:monooxygenase activity"/>
    <property type="evidence" value="ECO:0007669"/>
    <property type="project" value="UniProtKB-KW"/>
</dbReference>
<feature type="transmembrane region" description="Helical" evidence="8">
    <location>
        <begin position="162"/>
        <end position="181"/>
    </location>
</feature>
<dbReference type="Proteomes" id="UP001296104">
    <property type="component" value="Unassembled WGS sequence"/>
</dbReference>
<evidence type="ECO:0000256" key="3">
    <source>
        <dbReference type="ARBA" id="ARBA00022989"/>
    </source>
</evidence>
<dbReference type="InterPro" id="IPR013901">
    <property type="entry name" value="Anthrone_oxy"/>
</dbReference>
<evidence type="ECO:0000256" key="5">
    <source>
        <dbReference type="ARBA" id="ARBA00023033"/>
    </source>
</evidence>
<name>A0AAI9EDX5_9PEZI</name>
<accession>A0AAI9EDX5</accession>
<evidence type="ECO:0000256" key="1">
    <source>
        <dbReference type="ARBA" id="ARBA00004141"/>
    </source>
</evidence>
<evidence type="ECO:0000313" key="9">
    <source>
        <dbReference type="EMBL" id="CAK4034461.1"/>
    </source>
</evidence>
<organism evidence="9 10">
    <name type="scientific">Lecanosticta acicola</name>
    <dbReference type="NCBI Taxonomy" id="111012"/>
    <lineage>
        <taxon>Eukaryota</taxon>
        <taxon>Fungi</taxon>
        <taxon>Dikarya</taxon>
        <taxon>Ascomycota</taxon>
        <taxon>Pezizomycotina</taxon>
        <taxon>Dothideomycetes</taxon>
        <taxon>Dothideomycetidae</taxon>
        <taxon>Mycosphaerellales</taxon>
        <taxon>Mycosphaerellaceae</taxon>
        <taxon>Lecanosticta</taxon>
    </lineage>
</organism>
<protein>
    <submittedName>
        <fullName evidence="9">Noranthrone monooxygenase</fullName>
    </submittedName>
</protein>
<evidence type="ECO:0000256" key="8">
    <source>
        <dbReference type="SAM" id="Phobius"/>
    </source>
</evidence>
<gene>
    <name evidence="9" type="ORF">LECACI_7A009619</name>
</gene>
<keyword evidence="3 8" id="KW-1133">Transmembrane helix</keyword>
<keyword evidence="2 8" id="KW-0812">Transmembrane</keyword>
<comment type="subcellular location">
    <subcellularLocation>
        <location evidence="1">Membrane</location>
        <topology evidence="1">Multi-pass membrane protein</topology>
    </subcellularLocation>
</comment>